<reference evidence="1 2" key="1">
    <citation type="journal article" date="2018" name="Sci. Rep.">
        <title>Genomic signatures of local adaptation to the degree of environmental predictability in rotifers.</title>
        <authorList>
            <person name="Franch-Gras L."/>
            <person name="Hahn C."/>
            <person name="Garcia-Roger E.M."/>
            <person name="Carmona M.J."/>
            <person name="Serra M."/>
            <person name="Gomez A."/>
        </authorList>
    </citation>
    <scope>NUCLEOTIDE SEQUENCE [LARGE SCALE GENOMIC DNA]</scope>
    <source>
        <strain evidence="1">HYR1</strain>
    </source>
</reference>
<name>A0A3M7Q1E2_BRAPC</name>
<sequence>MAKKLTNLYHLGIKIFKNFLDELNSTILFLSLQNNLSTNESAVSSTNFKLSNELGKSLLDRFNYLDCLGLKKLQIT</sequence>
<proteinExistence type="predicted"/>
<keyword evidence="2" id="KW-1185">Reference proteome</keyword>
<evidence type="ECO:0000313" key="1">
    <source>
        <dbReference type="EMBL" id="RNA04949.1"/>
    </source>
</evidence>
<dbReference type="EMBL" id="REGN01007906">
    <property type="protein sequence ID" value="RNA04949.1"/>
    <property type="molecule type" value="Genomic_DNA"/>
</dbReference>
<protein>
    <submittedName>
        <fullName evidence="1">Uncharacterized protein</fullName>
    </submittedName>
</protein>
<dbReference type="AlphaFoldDB" id="A0A3M7Q1E2"/>
<organism evidence="1 2">
    <name type="scientific">Brachionus plicatilis</name>
    <name type="common">Marine rotifer</name>
    <name type="synonym">Brachionus muelleri</name>
    <dbReference type="NCBI Taxonomy" id="10195"/>
    <lineage>
        <taxon>Eukaryota</taxon>
        <taxon>Metazoa</taxon>
        <taxon>Spiralia</taxon>
        <taxon>Gnathifera</taxon>
        <taxon>Rotifera</taxon>
        <taxon>Eurotatoria</taxon>
        <taxon>Monogononta</taxon>
        <taxon>Pseudotrocha</taxon>
        <taxon>Ploima</taxon>
        <taxon>Brachionidae</taxon>
        <taxon>Brachionus</taxon>
    </lineage>
</organism>
<gene>
    <name evidence="1" type="ORF">BpHYR1_006455</name>
</gene>
<accession>A0A3M7Q1E2</accession>
<evidence type="ECO:0000313" key="2">
    <source>
        <dbReference type="Proteomes" id="UP000276133"/>
    </source>
</evidence>
<comment type="caution">
    <text evidence="1">The sequence shown here is derived from an EMBL/GenBank/DDBJ whole genome shotgun (WGS) entry which is preliminary data.</text>
</comment>
<dbReference type="Proteomes" id="UP000276133">
    <property type="component" value="Unassembled WGS sequence"/>
</dbReference>